<protein>
    <submittedName>
        <fullName evidence="1">Uncharacterized protein</fullName>
    </submittedName>
</protein>
<dbReference type="Proteomes" id="UP001054252">
    <property type="component" value="Unassembled WGS sequence"/>
</dbReference>
<dbReference type="AlphaFoldDB" id="A0AAV5MDC9"/>
<evidence type="ECO:0000313" key="1">
    <source>
        <dbReference type="EMBL" id="GKV46482.1"/>
    </source>
</evidence>
<proteinExistence type="predicted"/>
<organism evidence="1 2">
    <name type="scientific">Rubroshorea leprosula</name>
    <dbReference type="NCBI Taxonomy" id="152421"/>
    <lineage>
        <taxon>Eukaryota</taxon>
        <taxon>Viridiplantae</taxon>
        <taxon>Streptophyta</taxon>
        <taxon>Embryophyta</taxon>
        <taxon>Tracheophyta</taxon>
        <taxon>Spermatophyta</taxon>
        <taxon>Magnoliopsida</taxon>
        <taxon>eudicotyledons</taxon>
        <taxon>Gunneridae</taxon>
        <taxon>Pentapetalae</taxon>
        <taxon>rosids</taxon>
        <taxon>malvids</taxon>
        <taxon>Malvales</taxon>
        <taxon>Dipterocarpaceae</taxon>
        <taxon>Rubroshorea</taxon>
    </lineage>
</organism>
<comment type="caution">
    <text evidence="1">The sequence shown here is derived from an EMBL/GenBank/DDBJ whole genome shotgun (WGS) entry which is preliminary data.</text>
</comment>
<sequence>MSTTTFYIFRGGGNGSWGFNFLPPSNVSTLGTE</sequence>
<dbReference type="EMBL" id="BPVZ01000209">
    <property type="protein sequence ID" value="GKV46482.1"/>
    <property type="molecule type" value="Genomic_DNA"/>
</dbReference>
<reference evidence="1 2" key="1">
    <citation type="journal article" date="2021" name="Commun. Biol.">
        <title>The genome of Shorea leprosula (Dipterocarpaceae) highlights the ecological relevance of drought in aseasonal tropical rainforests.</title>
        <authorList>
            <person name="Ng K.K.S."/>
            <person name="Kobayashi M.J."/>
            <person name="Fawcett J.A."/>
            <person name="Hatakeyama M."/>
            <person name="Paape T."/>
            <person name="Ng C.H."/>
            <person name="Ang C.C."/>
            <person name="Tnah L.H."/>
            <person name="Lee C.T."/>
            <person name="Nishiyama T."/>
            <person name="Sese J."/>
            <person name="O'Brien M.J."/>
            <person name="Copetti D."/>
            <person name="Mohd Noor M.I."/>
            <person name="Ong R.C."/>
            <person name="Putra M."/>
            <person name="Sireger I.Z."/>
            <person name="Indrioko S."/>
            <person name="Kosugi Y."/>
            <person name="Izuno A."/>
            <person name="Isagi Y."/>
            <person name="Lee S.L."/>
            <person name="Shimizu K.K."/>
        </authorList>
    </citation>
    <scope>NUCLEOTIDE SEQUENCE [LARGE SCALE GENOMIC DNA]</scope>
    <source>
        <strain evidence="1">214</strain>
    </source>
</reference>
<name>A0AAV5MDC9_9ROSI</name>
<gene>
    <name evidence="1" type="ORF">SLEP1_g53463</name>
</gene>
<accession>A0AAV5MDC9</accession>
<evidence type="ECO:0000313" key="2">
    <source>
        <dbReference type="Proteomes" id="UP001054252"/>
    </source>
</evidence>
<keyword evidence="2" id="KW-1185">Reference proteome</keyword>